<evidence type="ECO:0000256" key="7">
    <source>
        <dbReference type="SAM" id="Phobius"/>
    </source>
</evidence>
<reference evidence="9" key="1">
    <citation type="journal article" date="2019" name="Microbiol. Resour. Announc.">
        <title>Draft Genomic Sequences of Streptomyces misionensis and Streptomyces albidoflavus, bacteria applied for phytopathogen biocontrol.</title>
        <authorList>
            <person name="Pylro V."/>
            <person name="Dias A."/>
            <person name="Andreote F."/>
            <person name="Varani A."/>
            <person name="Andreote C."/>
            <person name="Bernardo E."/>
            <person name="Martins T."/>
        </authorList>
    </citation>
    <scope>NUCLEOTIDE SEQUENCE [LARGE SCALE GENOMIC DNA]</scope>
    <source>
        <strain evidence="9">66</strain>
    </source>
</reference>
<comment type="subcellular location">
    <subcellularLocation>
        <location evidence="1">Cell membrane</location>
        <topology evidence="1">Multi-pass membrane protein</topology>
    </subcellularLocation>
</comment>
<keyword evidence="2" id="KW-1003">Cell membrane</keyword>
<evidence type="ECO:0000256" key="5">
    <source>
        <dbReference type="ARBA" id="ARBA00023136"/>
    </source>
</evidence>
<evidence type="ECO:0000256" key="3">
    <source>
        <dbReference type="ARBA" id="ARBA00022692"/>
    </source>
</evidence>
<comment type="caution">
    <text evidence="9">The sequence shown here is derived from an EMBL/GenBank/DDBJ whole genome shotgun (WGS) entry which is preliminary data.</text>
</comment>
<evidence type="ECO:0000256" key="2">
    <source>
        <dbReference type="ARBA" id="ARBA00022475"/>
    </source>
</evidence>
<evidence type="ECO:0000313" key="10">
    <source>
        <dbReference type="Proteomes" id="UP000320481"/>
    </source>
</evidence>
<keyword evidence="3 7" id="KW-0812">Transmembrane</keyword>
<comment type="similarity">
    <text evidence="6">Belongs to the YccS/YhfK family.</text>
</comment>
<keyword evidence="4 7" id="KW-1133">Transmembrane helix</keyword>
<feature type="transmembrane region" description="Helical" evidence="7">
    <location>
        <begin position="474"/>
        <end position="495"/>
    </location>
</feature>
<feature type="transmembrane region" description="Helical" evidence="7">
    <location>
        <begin position="382"/>
        <end position="405"/>
    </location>
</feature>
<dbReference type="PANTHER" id="PTHR30509:SF9">
    <property type="entry name" value="MULTIDRUG RESISTANCE PROTEIN MDTO"/>
    <property type="match status" value="1"/>
</dbReference>
<feature type="transmembrane region" description="Helical" evidence="7">
    <location>
        <begin position="49"/>
        <end position="67"/>
    </location>
</feature>
<evidence type="ECO:0000256" key="1">
    <source>
        <dbReference type="ARBA" id="ARBA00004651"/>
    </source>
</evidence>
<dbReference type="Pfam" id="PF13515">
    <property type="entry name" value="FUSC_2"/>
    <property type="match status" value="1"/>
</dbReference>
<feature type="transmembrane region" description="Helical" evidence="7">
    <location>
        <begin position="148"/>
        <end position="169"/>
    </location>
</feature>
<feature type="transmembrane region" description="Helical" evidence="7">
    <location>
        <begin position="20"/>
        <end position="43"/>
    </location>
</feature>
<keyword evidence="5 7" id="KW-0472">Membrane</keyword>
<gene>
    <name evidence="9" type="ORF">FRZ03_18720</name>
</gene>
<evidence type="ECO:0000259" key="8">
    <source>
        <dbReference type="Pfam" id="PF13515"/>
    </source>
</evidence>
<feature type="transmembrane region" description="Helical" evidence="7">
    <location>
        <begin position="99"/>
        <end position="115"/>
    </location>
</feature>
<feature type="transmembrane region" description="Helical" evidence="7">
    <location>
        <begin position="452"/>
        <end position="468"/>
    </location>
</feature>
<protein>
    <submittedName>
        <fullName evidence="9">FUSC family protein</fullName>
    </submittedName>
</protein>
<dbReference type="AlphaFoldDB" id="A0A5C6JR69"/>
<dbReference type="InterPro" id="IPR049453">
    <property type="entry name" value="Memb_transporter_dom"/>
</dbReference>
<feature type="transmembrane region" description="Helical" evidence="7">
    <location>
        <begin position="122"/>
        <end position="142"/>
    </location>
</feature>
<accession>A0A5C6JR69</accession>
<evidence type="ECO:0000256" key="6">
    <source>
        <dbReference type="ARBA" id="ARBA00043993"/>
    </source>
</evidence>
<dbReference type="PANTHER" id="PTHR30509">
    <property type="entry name" value="P-HYDROXYBENZOIC ACID EFFLUX PUMP SUBUNIT-RELATED"/>
    <property type="match status" value="1"/>
</dbReference>
<feature type="transmembrane region" description="Helical" evidence="7">
    <location>
        <begin position="507"/>
        <end position="526"/>
    </location>
</feature>
<organism evidence="9 10">
    <name type="scientific">Streptomyces misionensis</name>
    <dbReference type="NCBI Taxonomy" id="67331"/>
    <lineage>
        <taxon>Bacteria</taxon>
        <taxon>Bacillati</taxon>
        <taxon>Actinomycetota</taxon>
        <taxon>Actinomycetes</taxon>
        <taxon>Kitasatosporales</taxon>
        <taxon>Streptomycetaceae</taxon>
        <taxon>Streptomyces</taxon>
    </lineage>
</organism>
<dbReference type="Proteomes" id="UP000320481">
    <property type="component" value="Unassembled WGS sequence"/>
</dbReference>
<dbReference type="EMBL" id="VOGW01000105">
    <property type="protein sequence ID" value="TWV43400.1"/>
    <property type="molecule type" value="Genomic_DNA"/>
</dbReference>
<feature type="transmembrane region" description="Helical" evidence="7">
    <location>
        <begin position="425"/>
        <end position="445"/>
    </location>
</feature>
<evidence type="ECO:0000313" key="9">
    <source>
        <dbReference type="EMBL" id="TWV43400.1"/>
    </source>
</evidence>
<evidence type="ECO:0000256" key="4">
    <source>
        <dbReference type="ARBA" id="ARBA00022989"/>
    </source>
</evidence>
<keyword evidence="10" id="KW-1185">Reference proteome</keyword>
<proteinExistence type="inferred from homology"/>
<feature type="domain" description="Integral membrane bound transporter" evidence="8">
    <location>
        <begin position="389"/>
        <end position="516"/>
    </location>
</feature>
<dbReference type="GO" id="GO:0005886">
    <property type="term" value="C:plasma membrane"/>
    <property type="evidence" value="ECO:0007669"/>
    <property type="project" value="UniProtKB-SubCell"/>
</dbReference>
<sequence>MVARTATSLWDRFAAFDPGLVRLASAMRAVLGTAATLAVLTALRAPETALVVGGFTAMTTSLAVSDLHPRNQLITLGLGVPLFLASLAAGAALTPYPTAAKLVFLVVIYLAVQARRFGPRGLGLGIFGFMAFLLSQLTQARADRLPEFGVSVLVAFGAVTAVWYCVGPVTASRALRRLRHAFDVRLYDVLRDTAAMVAAGQDVDTRSRSLQDRLDRLHASVLLIEDFLDEHAVDEDTEALLPHLSRVEVAAQRLAVLAVRAVRSPAARSDLAGRTARQRLARRIRALRHQLTVGTTCATERCAEGYEGSPANRPTGSALVLDCFPAVDELAEALRVLGPRGRPAGLGTPPRRPASPTFGVLLRRDRATESLKRGATRQAFQVTAASALAIAGGHLLSPHLWYWAVAAAWVVFIKNESTGEVLLQSLRRLAGTVLGVVFGYGLAALVGGDGPVLLVLLLLLLCMFGMFYTPSHAYWAVTFFITGTLSMLLAVMDTFSTQVLLLRVQETALGVSCGTLAAVLVLPTTVRHASDEELVGFLRVLDRVLRAVASGSTDTETPTSWVRAAHDLDQALESFRKASLPLTHPFAPQRRRRHRARHLLELLETGAYHARSLAATAERLPAGVPECTARLTAAADRAHETVTHLIRVTGHRPESASPTARPTVVRALALLSEEQRVSRNRRSPEHRLLLHIDRLDVALTALVRALDPLASDPDRTTVVPSESVDIPSPHRPVQAAAVSCAVLADRCERAQAG</sequence>
<name>A0A5C6JR69_9ACTN</name>